<keyword evidence="5 9" id="KW-0997">Cell inner membrane</keyword>
<dbReference type="Gene3D" id="3.30.1300.30">
    <property type="entry name" value="GSPII I/J protein-like"/>
    <property type="match status" value="1"/>
</dbReference>
<keyword evidence="4 9" id="KW-0488">Methylation</keyword>
<name>A0A132EKR4_9BURK</name>
<dbReference type="PANTHER" id="PTHR38779">
    <property type="entry name" value="TYPE II SECRETION SYSTEM PROTEIN I-RELATED"/>
    <property type="match status" value="1"/>
</dbReference>
<evidence type="ECO:0000256" key="3">
    <source>
        <dbReference type="ARBA" id="ARBA00022475"/>
    </source>
</evidence>
<dbReference type="Pfam" id="PF07963">
    <property type="entry name" value="N_methyl"/>
    <property type="match status" value="1"/>
</dbReference>
<dbReference type="Proteomes" id="UP000062912">
    <property type="component" value="Unassembled WGS sequence"/>
</dbReference>
<evidence type="ECO:0000256" key="1">
    <source>
        <dbReference type="ARBA" id="ARBA00004377"/>
    </source>
</evidence>
<dbReference type="GO" id="GO:0005886">
    <property type="term" value="C:plasma membrane"/>
    <property type="evidence" value="ECO:0007669"/>
    <property type="project" value="UniProtKB-SubCell"/>
</dbReference>
<dbReference type="InterPro" id="IPR012902">
    <property type="entry name" value="N_methyl_site"/>
</dbReference>
<sequence length="140" mass="14896">MRRRMPCFPVSAPARGRPARGFTMIEVLVALAIIAIALAASIRAVGTMATGAADLHRRLLAGWSADNALAQLRLTHAWPAVGDQSFDCSQGNVQLVCSQRVSATPNPVFRRVEISVSMPGRSGVLAQMVTVVANETSRSL</sequence>
<dbReference type="InterPro" id="IPR045584">
    <property type="entry name" value="Pilin-like"/>
</dbReference>
<evidence type="ECO:0000313" key="12">
    <source>
        <dbReference type="Proteomes" id="UP000062912"/>
    </source>
</evidence>
<dbReference type="AlphaFoldDB" id="A0A132EKR4"/>
<comment type="subunit">
    <text evidence="9">Type II secretion is composed of four main components: the outer membrane complex, the inner membrane complex, the cytoplasmic secretion ATPase and the periplasm-spanning pseudopilus.</text>
</comment>
<comment type="caution">
    <text evidence="11">The sequence shown here is derived from an EMBL/GenBank/DDBJ whole genome shotgun (WGS) entry which is preliminary data.</text>
</comment>
<protein>
    <recommendedName>
        <fullName evidence="9">Type II secretion system protein I</fullName>
        <shortName evidence="9">T2SS minor pseudopilin I</shortName>
    </recommendedName>
</protein>
<dbReference type="OrthoDB" id="5296572at2"/>
<dbReference type="Pfam" id="PF02501">
    <property type="entry name" value="T2SSI"/>
    <property type="match status" value="1"/>
</dbReference>
<keyword evidence="8" id="KW-0472">Membrane</keyword>
<dbReference type="SUPFAM" id="SSF54523">
    <property type="entry name" value="Pili subunits"/>
    <property type="match status" value="1"/>
</dbReference>
<proteinExistence type="inferred from homology"/>
<keyword evidence="3" id="KW-1003">Cell membrane</keyword>
<dbReference type="InterPro" id="IPR003413">
    <property type="entry name" value="T2SS_GspI_C"/>
</dbReference>
<comment type="similarity">
    <text evidence="2 9">Belongs to the GSP I family.</text>
</comment>
<evidence type="ECO:0000313" key="11">
    <source>
        <dbReference type="EMBL" id="KWF33886.1"/>
    </source>
</evidence>
<comment type="function">
    <text evidence="9">Component of the type II secretion system required for the energy-dependent secretion of extracellular factors such as proteases and toxins from the periplasm.</text>
</comment>
<dbReference type="GO" id="GO:0015628">
    <property type="term" value="P:protein secretion by the type II secretion system"/>
    <property type="evidence" value="ECO:0007669"/>
    <property type="project" value="UniProtKB-UniRule"/>
</dbReference>
<dbReference type="InterPro" id="IPR010052">
    <property type="entry name" value="T2SS_protein-GspI"/>
</dbReference>
<evidence type="ECO:0000256" key="2">
    <source>
        <dbReference type="ARBA" id="ARBA00008358"/>
    </source>
</evidence>
<comment type="PTM">
    <text evidence="9">Cleaved by prepilin peptidase.</text>
</comment>
<dbReference type="NCBIfam" id="TIGR02532">
    <property type="entry name" value="IV_pilin_GFxxxE"/>
    <property type="match status" value="1"/>
</dbReference>
<dbReference type="GO" id="GO:0015627">
    <property type="term" value="C:type II protein secretion system complex"/>
    <property type="evidence" value="ECO:0007669"/>
    <property type="project" value="UniProtKB-UniRule"/>
</dbReference>
<evidence type="ECO:0000256" key="5">
    <source>
        <dbReference type="ARBA" id="ARBA00022519"/>
    </source>
</evidence>
<gene>
    <name evidence="11" type="ORF">WT56_08695</name>
</gene>
<dbReference type="EMBL" id="LPJR01000017">
    <property type="protein sequence ID" value="KWF33886.1"/>
    <property type="molecule type" value="Genomic_DNA"/>
</dbReference>
<dbReference type="NCBIfam" id="TIGR01707">
    <property type="entry name" value="gspI"/>
    <property type="match status" value="1"/>
</dbReference>
<comment type="subcellular location">
    <subcellularLocation>
        <location evidence="1 9">Cell inner membrane</location>
        <topology evidence="1 9">Single-pass membrane protein</topology>
    </subcellularLocation>
</comment>
<evidence type="ECO:0000259" key="10">
    <source>
        <dbReference type="Pfam" id="PF02501"/>
    </source>
</evidence>
<organism evidence="11 12">
    <name type="scientific">Burkholderia pseudomultivorans</name>
    <dbReference type="NCBI Taxonomy" id="1207504"/>
    <lineage>
        <taxon>Bacteria</taxon>
        <taxon>Pseudomonadati</taxon>
        <taxon>Pseudomonadota</taxon>
        <taxon>Betaproteobacteria</taxon>
        <taxon>Burkholderiales</taxon>
        <taxon>Burkholderiaceae</taxon>
        <taxon>Burkholderia</taxon>
        <taxon>Burkholderia cepacia complex</taxon>
    </lineage>
</organism>
<evidence type="ECO:0000256" key="7">
    <source>
        <dbReference type="ARBA" id="ARBA00022989"/>
    </source>
</evidence>
<evidence type="ECO:0000256" key="6">
    <source>
        <dbReference type="ARBA" id="ARBA00022692"/>
    </source>
</evidence>
<evidence type="ECO:0000256" key="4">
    <source>
        <dbReference type="ARBA" id="ARBA00022481"/>
    </source>
</evidence>
<accession>A0A132EKR4</accession>
<keyword evidence="6" id="KW-0812">Transmembrane</keyword>
<evidence type="ECO:0000256" key="8">
    <source>
        <dbReference type="ARBA" id="ARBA00023136"/>
    </source>
</evidence>
<dbReference type="PANTHER" id="PTHR38779:SF2">
    <property type="entry name" value="TYPE II SECRETION SYSTEM PROTEIN I-RELATED"/>
    <property type="match status" value="1"/>
</dbReference>
<keyword evidence="7" id="KW-1133">Transmembrane helix</keyword>
<feature type="domain" description="Type II secretion system protein GspI C-terminal" evidence="10">
    <location>
        <begin position="55"/>
        <end position="132"/>
    </location>
</feature>
<dbReference type="RefSeq" id="WP_060240281.1">
    <property type="nucleotide sequence ID" value="NZ_LPJR01000017.1"/>
</dbReference>
<reference evidence="11 12" key="1">
    <citation type="submission" date="2015-11" db="EMBL/GenBank/DDBJ databases">
        <title>Expanding the genomic diversity of Burkholderia species for the development of highly accurate diagnostics.</title>
        <authorList>
            <person name="Sahl J."/>
            <person name="Keim P."/>
            <person name="Wagner D."/>
        </authorList>
    </citation>
    <scope>NUCLEOTIDE SEQUENCE [LARGE SCALE GENOMIC DNA]</scope>
    <source>
        <strain evidence="11 12">MSMB368WGS</strain>
    </source>
</reference>
<evidence type="ECO:0000256" key="9">
    <source>
        <dbReference type="RuleBase" id="RU368030"/>
    </source>
</evidence>